<accession>A0AAD9HKU7</accession>
<evidence type="ECO:0000256" key="1">
    <source>
        <dbReference type="SAM" id="MobiDB-lite"/>
    </source>
</evidence>
<sequence>MTPDQQRRLDNITANGDDGKWFATWSVLFPDADPPPSPYADDLGEFMVGEVHRRLKPLCRVLLRSMVNDDLFEQYYDRLTRSSSSFLATFSGPLTGRGPIPSADGQPSSLNASLEDWAEDWVRDNIAEPLGTAARAFSPAPQTGSFTLPDDGSSFGASASQPVDPTRNIGIPQQTANHPEMTVSGPMQPDFTWDLTAIHFPMGDDNQFADSFPPVDPYQDANPHPPASSFDGFGFGQPNPHPDVGYPRAPQMYYHAPEVFQHGISLDGLYGPRTPQQQPTAALPAGFMNDYGSDNFTPQMTYSPATTSFMQAAAGRQSGGHAQEAVGDHVSGPQRRRRQQQQQEQHSRYERTGPRHL</sequence>
<protein>
    <submittedName>
        <fullName evidence="2">Uncharacterized protein</fullName>
    </submittedName>
</protein>
<name>A0AAD9HKU7_9PEZI</name>
<comment type="caution">
    <text evidence="2">The sequence shown here is derived from an EMBL/GenBank/DDBJ whole genome shotgun (WGS) entry which is preliminary data.</text>
</comment>
<organism evidence="2 3">
    <name type="scientific">Colletotrichum zoysiae</name>
    <dbReference type="NCBI Taxonomy" id="1216348"/>
    <lineage>
        <taxon>Eukaryota</taxon>
        <taxon>Fungi</taxon>
        <taxon>Dikarya</taxon>
        <taxon>Ascomycota</taxon>
        <taxon>Pezizomycotina</taxon>
        <taxon>Sordariomycetes</taxon>
        <taxon>Hypocreomycetidae</taxon>
        <taxon>Glomerellales</taxon>
        <taxon>Glomerellaceae</taxon>
        <taxon>Colletotrichum</taxon>
        <taxon>Colletotrichum graminicola species complex</taxon>
    </lineage>
</organism>
<keyword evidence="3" id="KW-1185">Reference proteome</keyword>
<dbReference type="AlphaFoldDB" id="A0AAD9HKU7"/>
<feature type="compositionally biased region" description="Basic and acidic residues" evidence="1">
    <location>
        <begin position="345"/>
        <end position="357"/>
    </location>
</feature>
<reference evidence="2" key="1">
    <citation type="submission" date="2021-06" db="EMBL/GenBank/DDBJ databases">
        <title>Comparative genomics, transcriptomics and evolutionary studies reveal genomic signatures of adaptation to plant cell wall in hemibiotrophic fungi.</title>
        <authorList>
            <consortium name="DOE Joint Genome Institute"/>
            <person name="Baroncelli R."/>
            <person name="Diaz J.F."/>
            <person name="Benocci T."/>
            <person name="Peng M."/>
            <person name="Battaglia E."/>
            <person name="Haridas S."/>
            <person name="Andreopoulos W."/>
            <person name="Labutti K."/>
            <person name="Pangilinan J."/>
            <person name="Floch G.L."/>
            <person name="Makela M.R."/>
            <person name="Henrissat B."/>
            <person name="Grigoriev I.V."/>
            <person name="Crouch J.A."/>
            <person name="De Vries R.P."/>
            <person name="Sukno S.A."/>
            <person name="Thon M.R."/>
        </authorList>
    </citation>
    <scope>NUCLEOTIDE SEQUENCE</scope>
    <source>
        <strain evidence="2">MAFF235873</strain>
    </source>
</reference>
<gene>
    <name evidence="2" type="ORF">LX32DRAFT_637863</name>
</gene>
<dbReference type="EMBL" id="MU842847">
    <property type="protein sequence ID" value="KAK2030805.1"/>
    <property type="molecule type" value="Genomic_DNA"/>
</dbReference>
<proteinExistence type="predicted"/>
<feature type="region of interest" description="Disordered" evidence="1">
    <location>
        <begin position="313"/>
        <end position="357"/>
    </location>
</feature>
<dbReference type="Proteomes" id="UP001232148">
    <property type="component" value="Unassembled WGS sequence"/>
</dbReference>
<evidence type="ECO:0000313" key="3">
    <source>
        <dbReference type="Proteomes" id="UP001232148"/>
    </source>
</evidence>
<evidence type="ECO:0000313" key="2">
    <source>
        <dbReference type="EMBL" id="KAK2030805.1"/>
    </source>
</evidence>